<keyword evidence="1" id="KW-1133">Transmembrane helix</keyword>
<feature type="transmembrane region" description="Helical" evidence="1">
    <location>
        <begin position="7"/>
        <end position="27"/>
    </location>
</feature>
<evidence type="ECO:0000313" key="2">
    <source>
        <dbReference type="EMBL" id="SYV97823.1"/>
    </source>
</evidence>
<evidence type="ECO:0000313" key="3">
    <source>
        <dbReference type="Proteomes" id="UP000257559"/>
    </source>
</evidence>
<dbReference type="AlphaFoldDB" id="A0A3B0QDM5"/>
<accession>A0A3B0QDM5</accession>
<gene>
    <name evidence="2" type="ORF">NCTC10132_01192</name>
</gene>
<proteinExistence type="predicted"/>
<dbReference type="Proteomes" id="UP000257559">
    <property type="component" value="Chromosome"/>
</dbReference>
<dbReference type="KEGG" id="medw:NCTC10132_01192"/>
<protein>
    <submittedName>
        <fullName evidence="2">Uncharacterized protein</fullName>
    </submittedName>
</protein>
<evidence type="ECO:0000256" key="1">
    <source>
        <dbReference type="SAM" id="Phobius"/>
    </source>
</evidence>
<feature type="non-terminal residue" evidence="2">
    <location>
        <position position="43"/>
    </location>
</feature>
<reference evidence="3" key="1">
    <citation type="submission" date="2018-06" db="EMBL/GenBank/DDBJ databases">
        <authorList>
            <consortium name="Pathogen Informatics"/>
        </authorList>
    </citation>
    <scope>NUCLEOTIDE SEQUENCE [LARGE SCALE GENOMIC DNA]</scope>
    <source>
        <strain evidence="3">NCTC10132</strain>
    </source>
</reference>
<sequence>MKNHKKIGLLLSMMMIIGSVVGIGIFFKNGSVSKAVDGDGISW</sequence>
<name>A0A3B0QDM5_9BACT</name>
<keyword evidence="1" id="KW-0472">Membrane</keyword>
<dbReference type="EMBL" id="LS991951">
    <property type="protein sequence ID" value="SYV97823.1"/>
    <property type="molecule type" value="Genomic_DNA"/>
</dbReference>
<keyword evidence="3" id="KW-1185">Reference proteome</keyword>
<keyword evidence="1" id="KW-0812">Transmembrane</keyword>
<organism evidence="2 3">
    <name type="scientific">Mycoplasmopsis edwardii</name>
    <dbReference type="NCBI Taxonomy" id="53558"/>
    <lineage>
        <taxon>Bacteria</taxon>
        <taxon>Bacillati</taxon>
        <taxon>Mycoplasmatota</taxon>
        <taxon>Mycoplasmoidales</taxon>
        <taxon>Metamycoplasmataceae</taxon>
        <taxon>Mycoplasmopsis</taxon>
    </lineage>
</organism>